<keyword evidence="2" id="KW-1185">Reference proteome</keyword>
<evidence type="ECO:0000313" key="1">
    <source>
        <dbReference type="EMBL" id="KAK3076421.1"/>
    </source>
</evidence>
<proteinExistence type="predicted"/>
<sequence length="246" mass="28621">RQRRERQHRALIRHHPLRRVLLRDSHHRATLISSRRTVLRRPHYRLDLQRRTFLQLAGRLPLLQVISDRICLPPCRILIALVNIILRRPALRSTLRACHPIHTKVMVLDIIHHRVILKTSYPLQITIINIRDLPCNPIHLHVKAALSCNRGSSRRKFKLNLANNKHCARLVFRGRRVIKVLPLVYQARQAGLCSVLCLKPTRRFFSTWRNCSDSSQSLRLATQDGSAVMTNSRIGLAHRHVPVLKL</sequence>
<accession>A0ACC3DIG6</accession>
<feature type="non-terminal residue" evidence="1">
    <location>
        <position position="1"/>
    </location>
</feature>
<dbReference type="EMBL" id="JAWDJW010003991">
    <property type="protein sequence ID" value="KAK3076421.1"/>
    <property type="molecule type" value="Genomic_DNA"/>
</dbReference>
<protein>
    <submittedName>
        <fullName evidence="1">Uncharacterized protein</fullName>
    </submittedName>
</protein>
<reference evidence="1" key="1">
    <citation type="submission" date="2024-09" db="EMBL/GenBank/DDBJ databases">
        <title>Black Yeasts Isolated from many extreme environments.</title>
        <authorList>
            <person name="Coleine C."/>
            <person name="Stajich J.E."/>
            <person name="Selbmann L."/>
        </authorList>
    </citation>
    <scope>NUCLEOTIDE SEQUENCE</scope>
    <source>
        <strain evidence="1">CCFEE 5737</strain>
    </source>
</reference>
<comment type="caution">
    <text evidence="1">The sequence shown here is derived from an EMBL/GenBank/DDBJ whole genome shotgun (WGS) entry which is preliminary data.</text>
</comment>
<gene>
    <name evidence="1" type="ORF">LTS18_013048</name>
</gene>
<name>A0ACC3DIG6_9PEZI</name>
<dbReference type="Proteomes" id="UP001186974">
    <property type="component" value="Unassembled WGS sequence"/>
</dbReference>
<organism evidence="1 2">
    <name type="scientific">Coniosporium uncinatum</name>
    <dbReference type="NCBI Taxonomy" id="93489"/>
    <lineage>
        <taxon>Eukaryota</taxon>
        <taxon>Fungi</taxon>
        <taxon>Dikarya</taxon>
        <taxon>Ascomycota</taxon>
        <taxon>Pezizomycotina</taxon>
        <taxon>Dothideomycetes</taxon>
        <taxon>Dothideomycetes incertae sedis</taxon>
        <taxon>Coniosporium</taxon>
    </lineage>
</organism>
<evidence type="ECO:0000313" key="2">
    <source>
        <dbReference type="Proteomes" id="UP001186974"/>
    </source>
</evidence>